<evidence type="ECO:0000313" key="2">
    <source>
        <dbReference type="Proteomes" id="UP000587880"/>
    </source>
</evidence>
<dbReference type="Pfam" id="PF06124">
    <property type="entry name" value="DUF960"/>
    <property type="match status" value="1"/>
</dbReference>
<reference evidence="1 2" key="1">
    <citation type="submission" date="2020-04" db="EMBL/GenBank/DDBJ databases">
        <authorList>
            <person name="Hitch T.C.A."/>
            <person name="Wylensek D."/>
            <person name="Clavel T."/>
        </authorList>
    </citation>
    <scope>NUCLEOTIDE SEQUENCE [LARGE SCALE GENOMIC DNA]</scope>
    <source>
        <strain evidence="1 2">WB01_NA02</strain>
    </source>
</reference>
<dbReference type="AlphaFoldDB" id="A0A7X9ST38"/>
<dbReference type="EMBL" id="JABAGD010000056">
    <property type="protein sequence ID" value="NMF07318.1"/>
    <property type="molecule type" value="Genomic_DNA"/>
</dbReference>
<gene>
    <name evidence="1" type="ORF">HF849_21755</name>
</gene>
<dbReference type="InterPro" id="IPR009303">
    <property type="entry name" value="DUF960"/>
</dbReference>
<sequence length="100" mass="12246">MFNKEKRYISRQANEIVPVEIQILMWNMVDELKSKMELDYLQIFRLKKKEDKVIIDHEQEVPPYKEQYELKQSNVSIEHDIKIYVIDSIDYSTMIWAEEY</sequence>
<evidence type="ECO:0000313" key="1">
    <source>
        <dbReference type="EMBL" id="NMF07318.1"/>
    </source>
</evidence>
<comment type="caution">
    <text evidence="1">The sequence shown here is derived from an EMBL/GenBank/DDBJ whole genome shotgun (WGS) entry which is preliminary data.</text>
</comment>
<dbReference type="RefSeq" id="WP_168983137.1">
    <property type="nucleotide sequence ID" value="NZ_JABAGD010000056.1"/>
</dbReference>
<name>A0A7X9ST38_CLOBE</name>
<proteinExistence type="predicted"/>
<organism evidence="1 2">
    <name type="scientific">Clostridium beijerinckii</name>
    <name type="common">Clostridium MP</name>
    <dbReference type="NCBI Taxonomy" id="1520"/>
    <lineage>
        <taxon>Bacteria</taxon>
        <taxon>Bacillati</taxon>
        <taxon>Bacillota</taxon>
        <taxon>Clostridia</taxon>
        <taxon>Eubacteriales</taxon>
        <taxon>Clostridiaceae</taxon>
        <taxon>Clostridium</taxon>
    </lineage>
</organism>
<accession>A0A7X9ST38</accession>
<dbReference type="Proteomes" id="UP000587880">
    <property type="component" value="Unassembled WGS sequence"/>
</dbReference>
<dbReference type="Gene3D" id="3.10.450.150">
    <property type="entry name" value="enterococcus faecalis protein"/>
    <property type="match status" value="1"/>
</dbReference>
<protein>
    <submittedName>
        <fullName evidence="1">DUF960 domain-containing protein</fullName>
    </submittedName>
</protein>